<dbReference type="GO" id="GO:0006281">
    <property type="term" value="P:DNA repair"/>
    <property type="evidence" value="ECO:0007669"/>
    <property type="project" value="TreeGrafter"/>
</dbReference>
<organism evidence="10 11">
    <name type="scientific">Pseudovirgaria hyperparasitica</name>
    <dbReference type="NCBI Taxonomy" id="470096"/>
    <lineage>
        <taxon>Eukaryota</taxon>
        <taxon>Fungi</taxon>
        <taxon>Dikarya</taxon>
        <taxon>Ascomycota</taxon>
        <taxon>Pezizomycotina</taxon>
        <taxon>Dothideomycetes</taxon>
        <taxon>Dothideomycetes incertae sedis</taxon>
        <taxon>Acrospermales</taxon>
        <taxon>Acrospermaceae</taxon>
        <taxon>Pseudovirgaria</taxon>
    </lineage>
</organism>
<keyword evidence="6" id="KW-0469">Meiosis</keyword>
<dbReference type="PANTHER" id="PTHR22940:SF4">
    <property type="entry name" value="PROTEIN TIMELESS HOMOLOG"/>
    <property type="match status" value="1"/>
</dbReference>
<evidence type="ECO:0000256" key="5">
    <source>
        <dbReference type="ARBA" id="ARBA00023242"/>
    </source>
</evidence>
<dbReference type="GO" id="GO:0000076">
    <property type="term" value="P:DNA replication checkpoint signaling"/>
    <property type="evidence" value="ECO:0007669"/>
    <property type="project" value="TreeGrafter"/>
</dbReference>
<feature type="region of interest" description="Disordered" evidence="8">
    <location>
        <begin position="827"/>
        <end position="846"/>
    </location>
</feature>
<evidence type="ECO:0000256" key="1">
    <source>
        <dbReference type="ARBA" id="ARBA00004123"/>
    </source>
</evidence>
<evidence type="ECO:0000256" key="6">
    <source>
        <dbReference type="ARBA" id="ARBA00023254"/>
    </source>
</evidence>
<evidence type="ECO:0000256" key="3">
    <source>
        <dbReference type="ARBA" id="ARBA00021529"/>
    </source>
</evidence>
<dbReference type="InterPro" id="IPR006906">
    <property type="entry name" value="Timeless_N"/>
</dbReference>
<keyword evidence="11" id="KW-1185">Reference proteome</keyword>
<feature type="compositionally biased region" description="Acidic residues" evidence="8">
    <location>
        <begin position="932"/>
        <end position="943"/>
    </location>
</feature>
<evidence type="ECO:0000256" key="7">
    <source>
        <dbReference type="ARBA" id="ARBA00023306"/>
    </source>
</evidence>
<evidence type="ECO:0000313" key="10">
    <source>
        <dbReference type="EMBL" id="KAF2760988.1"/>
    </source>
</evidence>
<gene>
    <name evidence="10" type="ORF">EJ05DRAFT_473554</name>
</gene>
<dbReference type="EMBL" id="ML996567">
    <property type="protein sequence ID" value="KAF2760988.1"/>
    <property type="molecule type" value="Genomic_DNA"/>
</dbReference>
<dbReference type="RefSeq" id="XP_033603439.1">
    <property type="nucleotide sequence ID" value="XM_033743427.1"/>
</dbReference>
<feature type="compositionally biased region" description="Basic and acidic residues" evidence="8">
    <location>
        <begin position="1024"/>
        <end position="1036"/>
    </location>
</feature>
<dbReference type="Pfam" id="PF04821">
    <property type="entry name" value="TIMELESS"/>
    <property type="match status" value="1"/>
</dbReference>
<feature type="compositionally biased region" description="Basic residues" evidence="8">
    <location>
        <begin position="1140"/>
        <end position="1150"/>
    </location>
</feature>
<feature type="region of interest" description="Disordered" evidence="8">
    <location>
        <begin position="906"/>
        <end position="1197"/>
    </location>
</feature>
<evidence type="ECO:0000256" key="4">
    <source>
        <dbReference type="ARBA" id="ARBA00022880"/>
    </source>
</evidence>
<dbReference type="Proteomes" id="UP000799437">
    <property type="component" value="Unassembled WGS sequence"/>
</dbReference>
<proteinExistence type="inferred from homology"/>
<name>A0A6A6WDU3_9PEZI</name>
<dbReference type="GO" id="GO:0043111">
    <property type="term" value="P:replication fork arrest"/>
    <property type="evidence" value="ECO:0007669"/>
    <property type="project" value="TreeGrafter"/>
</dbReference>
<feature type="compositionally biased region" description="Basic and acidic residues" evidence="8">
    <location>
        <begin position="1061"/>
        <end position="1074"/>
    </location>
</feature>
<feature type="compositionally biased region" description="Basic residues" evidence="8">
    <location>
        <begin position="965"/>
        <end position="975"/>
    </location>
</feature>
<keyword evidence="7" id="KW-0131">Cell cycle</keyword>
<dbReference type="OrthoDB" id="310853at2759"/>
<protein>
    <recommendedName>
        <fullName evidence="3">Topoisomerase 1-associated factor 1</fullName>
    </recommendedName>
</protein>
<evidence type="ECO:0000256" key="2">
    <source>
        <dbReference type="ARBA" id="ARBA00008174"/>
    </source>
</evidence>
<evidence type="ECO:0000313" key="11">
    <source>
        <dbReference type="Proteomes" id="UP000799437"/>
    </source>
</evidence>
<feature type="compositionally biased region" description="Basic and acidic residues" evidence="8">
    <location>
        <begin position="1104"/>
        <end position="1116"/>
    </location>
</feature>
<feature type="compositionally biased region" description="Polar residues" evidence="8">
    <location>
        <begin position="1051"/>
        <end position="1060"/>
    </location>
</feature>
<dbReference type="PANTHER" id="PTHR22940">
    <property type="entry name" value="TIMEOUT/TIMELESS-2"/>
    <property type="match status" value="1"/>
</dbReference>
<dbReference type="GO" id="GO:0031298">
    <property type="term" value="C:replication fork protection complex"/>
    <property type="evidence" value="ECO:0007669"/>
    <property type="project" value="TreeGrafter"/>
</dbReference>
<feature type="compositionally biased region" description="Pro residues" evidence="8">
    <location>
        <begin position="1118"/>
        <end position="1133"/>
    </location>
</feature>
<evidence type="ECO:0000259" key="9">
    <source>
        <dbReference type="Pfam" id="PF04821"/>
    </source>
</evidence>
<sequence>MDPHDEDDYDATLEERISAYLFSLVSAIGGSSAEDDGRYRAGEEALYCLRDIRKLITAFDIKKNRFDVARAAAEANLVQGDLLELLAQWNGEEHDSIGAHRTVVAALEILVHLTWPIEIEPEDMTVNHHRHLPYLRLSQAEYKRAILHHPSSRILNSAVRASLPAMAESRKERSLRDESIIRILICLMRNVAALSHPMNVDTDFDDAEVSRSAVIDAFQQQDVFQVLLTMSSSTGEDFVDQDVILLETLFHLIKGVNVEKLFLDEQKLSSANTKDFKNLLNKEKAMLAGYTKTAPTRHNRFGTMIWIKREDYKVHTISGQDVLGNAQRSLQKMDKTKKWNKPKYKGRKTEGVDKESTEFDRITHLDSTARKNLRTFVEDFLDSSFNPLFSHLRRAIEREEKRVERRHSAQFFYVVSWFLQAECIRRRKIRQAREQSKGAGSTAQQEDEGFGLIASVMTQETFVLLNRFMQRSHDDKLWTDLKASMRAFTQILLTVQEMSESPSEDDQDIAENILNRIFYEESTHDRIVTLLRSYTTQGFSYLDAVTELSHVFLRMLERYSKQNVDLQVRSKRRARKKKKQVEVETDGVDNSTVDRAEEAEDMAEAQRTVSERKFDFTRFAARFMQQGSVDTFIAFLKFYNDLNEEQLKRAHRFLYRLAFKMEMAIILYRVDILYLFNKMIKGPEGLDSEQASFKEWEELIKQVFRRAVKKIQERPELVVEMLFSKINPTLYYLEHGHEKETITRAPRAPAELEVRPGMERDEQVGVAVSILINQSKSDALQWIKDSLSSAADERKSWESAEAARKALARSALPPADDLDELLIDATGKPSAESTPEPPQITLEPDSEDRRLALFKDNKLRLLLSLLSFTLTSTPSDPQATWAIPSSLSAEALTASLDLIRKLERDPPVFEEGKPPESFLRSKAAAARRRAEFDDDSSADDDQELSLFEPGGPSKSTPSAEAQLAKLKRKRARKQRRTDPTELDEETLRARAKARREQERLKRSKIKSQLTIEDSDEDNEDDEEFFRREAELRERTKANFRRAMAGFKDSPKGSSIPSTPLESHKRAHSDLPNDKSRKKRRGTPVSEDLRSDSENASDGIEDNDGGPHRSDFSDDSHPSTPPTPSHMSTPPSPGSPANDKPRKRKFIKKARVVPDDPEEETTALETDTAPRVPPRLGDSDKENRYGSAYENKESRNEIREVRMADAAMSNDDDYDDDVVITRAPPVARTRGGFVIDSDSE</sequence>
<feature type="compositionally biased region" description="Acidic residues" evidence="8">
    <location>
        <begin position="1012"/>
        <end position="1023"/>
    </location>
</feature>
<feature type="compositionally biased region" description="Basic and acidic residues" evidence="8">
    <location>
        <begin position="1176"/>
        <end position="1197"/>
    </location>
</feature>
<comment type="subcellular location">
    <subcellularLocation>
        <location evidence="1">Nucleus</location>
    </subcellularLocation>
</comment>
<keyword evidence="5" id="KW-0539">Nucleus</keyword>
<dbReference type="InterPro" id="IPR044998">
    <property type="entry name" value="Timeless"/>
</dbReference>
<dbReference type="AlphaFoldDB" id="A0A6A6WDU3"/>
<comment type="similarity">
    <text evidence="2">Belongs to the timeless family.</text>
</comment>
<accession>A0A6A6WDU3</accession>
<feature type="domain" description="Timeless N-terminal" evidence="9">
    <location>
        <begin position="38"/>
        <end position="307"/>
    </location>
</feature>
<keyword evidence="4" id="KW-0236">DNA replication inhibitor</keyword>
<dbReference type="GeneID" id="54484481"/>
<reference evidence="10" key="1">
    <citation type="journal article" date="2020" name="Stud. Mycol.">
        <title>101 Dothideomycetes genomes: a test case for predicting lifestyles and emergence of pathogens.</title>
        <authorList>
            <person name="Haridas S."/>
            <person name="Albert R."/>
            <person name="Binder M."/>
            <person name="Bloem J."/>
            <person name="Labutti K."/>
            <person name="Salamov A."/>
            <person name="Andreopoulos B."/>
            <person name="Baker S."/>
            <person name="Barry K."/>
            <person name="Bills G."/>
            <person name="Bluhm B."/>
            <person name="Cannon C."/>
            <person name="Castanera R."/>
            <person name="Culley D."/>
            <person name="Daum C."/>
            <person name="Ezra D."/>
            <person name="Gonzalez J."/>
            <person name="Henrissat B."/>
            <person name="Kuo A."/>
            <person name="Liang C."/>
            <person name="Lipzen A."/>
            <person name="Lutzoni F."/>
            <person name="Magnuson J."/>
            <person name="Mondo S."/>
            <person name="Nolan M."/>
            <person name="Ohm R."/>
            <person name="Pangilinan J."/>
            <person name="Park H.-J."/>
            <person name="Ramirez L."/>
            <person name="Alfaro M."/>
            <person name="Sun H."/>
            <person name="Tritt A."/>
            <person name="Yoshinaga Y."/>
            <person name="Zwiers L.-H."/>
            <person name="Turgeon B."/>
            <person name="Goodwin S."/>
            <person name="Spatafora J."/>
            <person name="Crous P."/>
            <person name="Grigoriev I."/>
        </authorList>
    </citation>
    <scope>NUCLEOTIDE SEQUENCE</scope>
    <source>
        <strain evidence="10">CBS 121739</strain>
    </source>
</reference>
<evidence type="ECO:0000256" key="8">
    <source>
        <dbReference type="SAM" id="MobiDB-lite"/>
    </source>
</evidence>
<dbReference type="GO" id="GO:0003677">
    <property type="term" value="F:DNA binding"/>
    <property type="evidence" value="ECO:0007669"/>
    <property type="project" value="TreeGrafter"/>
</dbReference>
<dbReference type="GO" id="GO:0051321">
    <property type="term" value="P:meiotic cell cycle"/>
    <property type="evidence" value="ECO:0007669"/>
    <property type="project" value="UniProtKB-KW"/>
</dbReference>